<name>A0A1X0QGQ0_9MICR</name>
<comment type="caution">
    <text evidence="1">The sequence shown here is derived from an EMBL/GenBank/DDBJ whole genome shotgun (WGS) entry which is preliminary data.</text>
</comment>
<evidence type="ECO:0000313" key="2">
    <source>
        <dbReference type="Proteomes" id="UP000192501"/>
    </source>
</evidence>
<dbReference type="VEuPathDB" id="MicrosporidiaDB:HERIO_2567"/>
<gene>
    <name evidence="1" type="ORF">A0H76_1645</name>
</gene>
<organism evidence="1 2">
    <name type="scientific">Hepatospora eriocheir</name>
    <dbReference type="NCBI Taxonomy" id="1081669"/>
    <lineage>
        <taxon>Eukaryota</taxon>
        <taxon>Fungi</taxon>
        <taxon>Fungi incertae sedis</taxon>
        <taxon>Microsporidia</taxon>
        <taxon>Hepatosporidae</taxon>
        <taxon>Hepatospora</taxon>
    </lineage>
</organism>
<proteinExistence type="predicted"/>
<reference evidence="1 2" key="1">
    <citation type="journal article" date="2017" name="Environ. Microbiol.">
        <title>Decay of the glycolytic pathway and adaptation to intranuclear parasitism within Enterocytozoonidae microsporidia.</title>
        <authorList>
            <person name="Wiredu Boakye D."/>
            <person name="Jaroenlak P."/>
            <person name="Prachumwat A."/>
            <person name="Williams T.A."/>
            <person name="Bateman K.S."/>
            <person name="Itsathitphaisarn O."/>
            <person name="Sritunyalucksana K."/>
            <person name="Paszkiewicz K.H."/>
            <person name="Moore K.A."/>
            <person name="Stentiford G.D."/>
            <person name="Williams B.A."/>
        </authorList>
    </citation>
    <scope>NUCLEOTIDE SEQUENCE [LARGE SCALE GENOMIC DNA]</scope>
    <source>
        <strain evidence="2">canceri</strain>
    </source>
</reference>
<dbReference type="Proteomes" id="UP000192501">
    <property type="component" value="Unassembled WGS sequence"/>
</dbReference>
<protein>
    <submittedName>
        <fullName evidence="1">Uncharacterized protein</fullName>
    </submittedName>
</protein>
<sequence>MIDREDRDNESTSDISSMNKFINNADDWSYDIMNHLYSNVLELLLRKIIDNFIEFFYAKGILKRS</sequence>
<dbReference type="AlphaFoldDB" id="A0A1X0QGQ0"/>
<dbReference type="EMBL" id="LTAI01000360">
    <property type="protein sequence ID" value="ORD98959.1"/>
    <property type="molecule type" value="Genomic_DNA"/>
</dbReference>
<accession>A0A1X0QGQ0</accession>
<evidence type="ECO:0000313" key="1">
    <source>
        <dbReference type="EMBL" id="ORD98959.1"/>
    </source>
</evidence>
<dbReference type="VEuPathDB" id="MicrosporidiaDB:A0H76_1645"/>